<dbReference type="EMBL" id="JAEUAH010000027">
    <property type="protein sequence ID" value="MBM0651846.1"/>
    <property type="molecule type" value="Genomic_DNA"/>
</dbReference>
<reference evidence="1 2" key="1">
    <citation type="submission" date="2021-01" db="EMBL/GenBank/DDBJ databases">
        <title>Evidence that Capnocytophaga endodontalis is a later homotypic synonym for Capnocytophaga genospecies AHN8471, and request for opinion on proposed recognition of strain AHN8471 as type strain of the species.</title>
        <authorList>
            <person name="Nicholson A.C."/>
            <person name="Hopper C.L."/>
            <person name="Gulvik C.A."/>
            <person name="Mcquiston J.R."/>
            <person name="Lau E.F."/>
        </authorList>
    </citation>
    <scope>NUCLEOTIDE SEQUENCE [LARGE SCALE GENOMIC DNA]</scope>
    <source>
        <strain evidence="1 2">AHN9576</strain>
    </source>
</reference>
<accession>A0ABS1YZK8</accession>
<dbReference type="Proteomes" id="UP000603506">
    <property type="component" value="Unassembled WGS sequence"/>
</dbReference>
<keyword evidence="2" id="KW-1185">Reference proteome</keyword>
<evidence type="ECO:0000313" key="1">
    <source>
        <dbReference type="EMBL" id="MBM0651846.1"/>
    </source>
</evidence>
<sequence>MNEQAKKLYNQAKENYPTLKAQIEAQVVHWFWAIGGMGIFSLEPFYFEQNHYSKSKIVKEIPEKKANNYEYGINVQGEIILVRSYTGTKDFFYEIFYFREENQIISYRFDYTPEKKCDNVKIFTYKNGLLQHIYSAFEGHRWWKETMHYKNNKLVQRNYKGIDYYLKSFNKTLIYTYDALGELQTIKEGDCIWYQKKDKKVSYKRLSEKVAERFYALLVLTIKAYIFKEPLYCVNLSFDYQNIMPPMIGFGTESERQGYQQIGKEAKHYLWNTTKYTHTMYIETNDEDIVLFNLFNQETEMQKKYSAATKLLVDCAKRLKDEWFSLGIPSTDDFVVVVSDEEQSTLKFVK</sequence>
<protein>
    <submittedName>
        <fullName evidence="1">Uncharacterized protein</fullName>
    </submittedName>
</protein>
<name>A0ABS1YZK8_9FLAO</name>
<proteinExistence type="predicted"/>
<organism evidence="1 2">
    <name type="scientific">Capnocytophaga genosp. AHN8471</name>
    <dbReference type="NCBI Taxonomy" id="327574"/>
    <lineage>
        <taxon>Bacteria</taxon>
        <taxon>Pseudomonadati</taxon>
        <taxon>Bacteroidota</taxon>
        <taxon>Flavobacteriia</taxon>
        <taxon>Flavobacteriales</taxon>
        <taxon>Flavobacteriaceae</taxon>
        <taxon>Capnocytophaga</taxon>
    </lineage>
</organism>
<dbReference type="RefSeq" id="WP_203092736.1">
    <property type="nucleotide sequence ID" value="NZ_JAESPH010000001.1"/>
</dbReference>
<gene>
    <name evidence="1" type="ORF">JNB19_14010</name>
</gene>
<evidence type="ECO:0000313" key="2">
    <source>
        <dbReference type="Proteomes" id="UP000603506"/>
    </source>
</evidence>
<comment type="caution">
    <text evidence="1">The sequence shown here is derived from an EMBL/GenBank/DDBJ whole genome shotgun (WGS) entry which is preliminary data.</text>
</comment>